<protein>
    <recommendedName>
        <fullName evidence="7">Epidermal patterning factor-like protein</fullName>
    </recommendedName>
</protein>
<name>A0A6P5XU65_DURZI</name>
<dbReference type="AlphaFoldDB" id="A0A6P5XU65"/>
<keyword evidence="5 7" id="KW-0732">Signal</keyword>
<dbReference type="PANTHER" id="PTHR33109">
    <property type="entry name" value="EPIDERMAL PATTERNING FACTOR-LIKE PROTEIN 4"/>
    <property type="match status" value="1"/>
</dbReference>
<dbReference type="KEGG" id="dzi:111285950"/>
<dbReference type="GO" id="GO:0010052">
    <property type="term" value="P:guard cell differentiation"/>
    <property type="evidence" value="ECO:0007669"/>
    <property type="project" value="UniProtKB-UniRule"/>
</dbReference>
<evidence type="ECO:0000256" key="2">
    <source>
        <dbReference type="ARBA" id="ARBA00008127"/>
    </source>
</evidence>
<evidence type="ECO:0000256" key="1">
    <source>
        <dbReference type="ARBA" id="ARBA00004613"/>
    </source>
</evidence>
<evidence type="ECO:0000256" key="6">
    <source>
        <dbReference type="ARBA" id="ARBA00023157"/>
    </source>
</evidence>
<evidence type="ECO:0000313" key="9">
    <source>
        <dbReference type="RefSeq" id="XP_022731406.1"/>
    </source>
</evidence>
<comment type="subcellular location">
    <subcellularLocation>
        <location evidence="1 7">Secreted</location>
    </subcellularLocation>
</comment>
<gene>
    <name evidence="9 10" type="primary">LOC111285950</name>
</gene>
<dbReference type="PANTHER" id="PTHR33109:SF102">
    <property type="entry name" value="EPIDERMAL PATTERNING FACTOR-LIKE PROTEIN 1"/>
    <property type="match status" value="1"/>
</dbReference>
<dbReference type="InterPro" id="IPR039455">
    <property type="entry name" value="EPFL"/>
</dbReference>
<evidence type="ECO:0000256" key="5">
    <source>
        <dbReference type="ARBA" id="ARBA00022729"/>
    </source>
</evidence>
<dbReference type="OrthoDB" id="1843021at2759"/>
<feature type="chain" id="PRO_5044518824" description="Epidermal patterning factor-like protein" evidence="7">
    <location>
        <begin position="24"/>
        <end position="129"/>
    </location>
</feature>
<sequence length="129" mass="13975">MKQGMCCFLIVVLQIISWTHVSTRSLAIASHDVSPHPGIVPEFPGVAFDSKKGVEISKGGVGYGSEETYGSRMVGRLGSRPPNCQRKCGRCTPCVATQIPATSEKLGTQYTNYEPEGWKCKCGSTFFNP</sequence>
<keyword evidence="3 7" id="KW-0217">Developmental protein</keyword>
<proteinExistence type="inferred from homology"/>
<dbReference type="RefSeq" id="XP_022731408.1">
    <property type="nucleotide sequence ID" value="XM_022875673.1"/>
</dbReference>
<evidence type="ECO:0000313" key="8">
    <source>
        <dbReference type="Proteomes" id="UP000515121"/>
    </source>
</evidence>
<dbReference type="RefSeq" id="XP_022731406.1">
    <property type="nucleotide sequence ID" value="XM_022875671.1"/>
</dbReference>
<accession>A0A6P5XU65</accession>
<evidence type="ECO:0000313" key="10">
    <source>
        <dbReference type="RefSeq" id="XP_022731408.1"/>
    </source>
</evidence>
<evidence type="ECO:0000256" key="3">
    <source>
        <dbReference type="ARBA" id="ARBA00022473"/>
    </source>
</evidence>
<organism evidence="8 9">
    <name type="scientific">Durio zibethinus</name>
    <name type="common">Durian</name>
    <dbReference type="NCBI Taxonomy" id="66656"/>
    <lineage>
        <taxon>Eukaryota</taxon>
        <taxon>Viridiplantae</taxon>
        <taxon>Streptophyta</taxon>
        <taxon>Embryophyta</taxon>
        <taxon>Tracheophyta</taxon>
        <taxon>Spermatophyta</taxon>
        <taxon>Magnoliopsida</taxon>
        <taxon>eudicotyledons</taxon>
        <taxon>Gunneridae</taxon>
        <taxon>Pentapetalae</taxon>
        <taxon>rosids</taxon>
        <taxon>malvids</taxon>
        <taxon>Malvales</taxon>
        <taxon>Malvaceae</taxon>
        <taxon>Helicteroideae</taxon>
        <taxon>Durio</taxon>
    </lineage>
</organism>
<dbReference type="GeneID" id="111285950"/>
<keyword evidence="4 7" id="KW-0964">Secreted</keyword>
<keyword evidence="8" id="KW-1185">Reference proteome</keyword>
<comment type="similarity">
    <text evidence="2 7">Belongs to the plant cysteine rich small secretory peptide family. Epidermal patterning factor subfamily.</text>
</comment>
<reference evidence="9 10" key="1">
    <citation type="submission" date="2025-04" db="UniProtKB">
        <authorList>
            <consortium name="RefSeq"/>
        </authorList>
    </citation>
    <scope>IDENTIFICATION</scope>
    <source>
        <tissue evidence="9 10">Fruit stalk</tissue>
    </source>
</reference>
<dbReference type="GO" id="GO:0005576">
    <property type="term" value="C:extracellular region"/>
    <property type="evidence" value="ECO:0007669"/>
    <property type="project" value="UniProtKB-SubCell"/>
</dbReference>
<evidence type="ECO:0000256" key="4">
    <source>
        <dbReference type="ARBA" id="ARBA00022525"/>
    </source>
</evidence>
<dbReference type="Pfam" id="PF17181">
    <property type="entry name" value="EPF"/>
    <property type="match status" value="1"/>
</dbReference>
<evidence type="ECO:0000256" key="7">
    <source>
        <dbReference type="RuleBase" id="RU367102"/>
    </source>
</evidence>
<keyword evidence="6" id="KW-1015">Disulfide bond</keyword>
<feature type="signal peptide" evidence="7">
    <location>
        <begin position="1"/>
        <end position="23"/>
    </location>
</feature>
<dbReference type="Proteomes" id="UP000515121">
    <property type="component" value="Unplaced"/>
</dbReference>
<comment type="function">
    <text evidence="7">Controls stomatal patterning.</text>
</comment>